<feature type="transmembrane region" description="Helical" evidence="2">
    <location>
        <begin position="272"/>
        <end position="293"/>
    </location>
</feature>
<accession>C1EB80</accession>
<dbReference type="Gene3D" id="2.70.170.10">
    <property type="entry name" value="Neurotransmitter-gated ion-channel ligand-binding domain"/>
    <property type="match status" value="1"/>
</dbReference>
<dbReference type="GeneID" id="8245018"/>
<feature type="transmembrane region" description="Helical" evidence="2">
    <location>
        <begin position="299"/>
        <end position="318"/>
    </location>
</feature>
<dbReference type="AlphaFoldDB" id="C1EB80"/>
<keyword evidence="2" id="KW-1133">Transmembrane helix</keyword>
<dbReference type="Proteomes" id="UP000002009">
    <property type="component" value="Chromosome 7"/>
</dbReference>
<dbReference type="GO" id="GO:0016020">
    <property type="term" value="C:membrane"/>
    <property type="evidence" value="ECO:0007669"/>
    <property type="project" value="InterPro"/>
</dbReference>
<evidence type="ECO:0000313" key="3">
    <source>
        <dbReference type="EMBL" id="ACO64985.1"/>
    </source>
</evidence>
<dbReference type="InterPro" id="IPR036734">
    <property type="entry name" value="Neur_chan_lig-bd_sf"/>
</dbReference>
<feature type="transmembrane region" description="Helical" evidence="2">
    <location>
        <begin position="386"/>
        <end position="410"/>
    </location>
</feature>
<feature type="compositionally biased region" description="Acidic residues" evidence="1">
    <location>
        <begin position="1"/>
        <end position="11"/>
    </location>
</feature>
<dbReference type="KEGG" id="mis:MICPUN_51120"/>
<evidence type="ECO:0008006" key="5">
    <source>
        <dbReference type="Google" id="ProtNLM"/>
    </source>
</evidence>
<feature type="transmembrane region" description="Helical" evidence="2">
    <location>
        <begin position="339"/>
        <end position="358"/>
    </location>
</feature>
<sequence>MNESETPDEPPEPSFAPWDDPDYPWDERPLPPPERQLPPSQNISKNDNNPTVVELVFALKKWEVVAHDGKETFKIIANIEMYWTDDRMIGFPTHHKPMPENIWRPRLNGCAGFDLGKAENYEQLPRFYGYDSTQEHKPSDGRMAQTFPVNLKDGFDISADMERFKSFPFDSTRVDLSIVFFGVKRPEWDKDVRLSLRRPNNESCVKKYASQYQHIDFDGASTHSNDYELAGISVAIGQNPSTTRFKNDPRFWDGDMTPCYFISFHIKRSSTFYVHNGIQPMYTIAFFGFTGYALEPSDLANRAALCAVLFLSIYAVQWTTVGHIPRLPFKTVMDYVSESVSSVLMLILVGDCVAYHVARPRRNCLATAADEAECAFDDEAADRVDLVWGLLVLVYVLFYAVGYRTVYAAYRSLRQNGHSRPWVKGSYLRNKWRPTSEAYHLKMDEEYCRRWGKKYLGQGQRVNDAEVW</sequence>
<gene>
    <name evidence="3" type="ORF">MICPUN_51120</name>
</gene>
<evidence type="ECO:0000256" key="1">
    <source>
        <dbReference type="SAM" id="MobiDB-lite"/>
    </source>
</evidence>
<name>C1EB80_MICCC</name>
<dbReference type="RefSeq" id="XP_002503727.1">
    <property type="nucleotide sequence ID" value="XM_002503681.1"/>
</dbReference>
<dbReference type="InParanoid" id="C1EB80"/>
<reference evidence="3 4" key="1">
    <citation type="journal article" date="2009" name="Science">
        <title>Green evolution and dynamic adaptations revealed by genomes of the marine picoeukaryotes Micromonas.</title>
        <authorList>
            <person name="Worden A.Z."/>
            <person name="Lee J.H."/>
            <person name="Mock T."/>
            <person name="Rouze P."/>
            <person name="Simmons M.P."/>
            <person name="Aerts A.L."/>
            <person name="Allen A.E."/>
            <person name="Cuvelier M.L."/>
            <person name="Derelle E."/>
            <person name="Everett M.V."/>
            <person name="Foulon E."/>
            <person name="Grimwood J."/>
            <person name="Gundlach H."/>
            <person name="Henrissat B."/>
            <person name="Napoli C."/>
            <person name="McDonald S.M."/>
            <person name="Parker M.S."/>
            <person name="Rombauts S."/>
            <person name="Salamov A."/>
            <person name="Von Dassow P."/>
            <person name="Badger J.H."/>
            <person name="Coutinho P.M."/>
            <person name="Demir E."/>
            <person name="Dubchak I."/>
            <person name="Gentemann C."/>
            <person name="Eikrem W."/>
            <person name="Gready J.E."/>
            <person name="John U."/>
            <person name="Lanier W."/>
            <person name="Lindquist E.A."/>
            <person name="Lucas S."/>
            <person name="Mayer K.F."/>
            <person name="Moreau H."/>
            <person name="Not F."/>
            <person name="Otillar R."/>
            <person name="Panaud O."/>
            <person name="Pangilinan J."/>
            <person name="Paulsen I."/>
            <person name="Piegu B."/>
            <person name="Poliakov A."/>
            <person name="Robbens S."/>
            <person name="Schmutz J."/>
            <person name="Toulza E."/>
            <person name="Wyss T."/>
            <person name="Zelensky A."/>
            <person name="Zhou K."/>
            <person name="Armbrust E.V."/>
            <person name="Bhattacharya D."/>
            <person name="Goodenough U.W."/>
            <person name="Van de Peer Y."/>
            <person name="Grigoriev I.V."/>
        </authorList>
    </citation>
    <scope>NUCLEOTIDE SEQUENCE [LARGE SCALE GENOMIC DNA]</scope>
    <source>
        <strain evidence="4">RCC299 / NOUM17</strain>
    </source>
</reference>
<evidence type="ECO:0000256" key="2">
    <source>
        <dbReference type="SAM" id="Phobius"/>
    </source>
</evidence>
<dbReference type="EMBL" id="CP001328">
    <property type="protein sequence ID" value="ACO64985.1"/>
    <property type="molecule type" value="Genomic_DNA"/>
</dbReference>
<keyword evidence="2" id="KW-0472">Membrane</keyword>
<proteinExistence type="predicted"/>
<protein>
    <recommendedName>
        <fullName evidence="5">Neurotransmitter-gated ion-channel ligand-binding domain-containing protein</fullName>
    </recommendedName>
</protein>
<keyword evidence="2" id="KW-0812">Transmembrane</keyword>
<dbReference type="GO" id="GO:0005230">
    <property type="term" value="F:extracellular ligand-gated monoatomic ion channel activity"/>
    <property type="evidence" value="ECO:0007669"/>
    <property type="project" value="InterPro"/>
</dbReference>
<feature type="region of interest" description="Disordered" evidence="1">
    <location>
        <begin position="1"/>
        <end position="48"/>
    </location>
</feature>
<organism evidence="3 4">
    <name type="scientific">Micromonas commoda (strain RCC299 / NOUM17 / CCMP2709)</name>
    <name type="common">Picoplanktonic green alga</name>
    <dbReference type="NCBI Taxonomy" id="296587"/>
    <lineage>
        <taxon>Eukaryota</taxon>
        <taxon>Viridiplantae</taxon>
        <taxon>Chlorophyta</taxon>
        <taxon>Mamiellophyceae</taxon>
        <taxon>Mamiellales</taxon>
        <taxon>Mamiellaceae</taxon>
        <taxon>Micromonas</taxon>
    </lineage>
</organism>
<keyword evidence="4" id="KW-1185">Reference proteome</keyword>
<dbReference type="OrthoDB" id="189012at2759"/>
<evidence type="ECO:0000313" key="4">
    <source>
        <dbReference type="Proteomes" id="UP000002009"/>
    </source>
</evidence>